<dbReference type="InterPro" id="IPR004839">
    <property type="entry name" value="Aminotransferase_I/II_large"/>
</dbReference>
<dbReference type="Proteomes" id="UP000230842">
    <property type="component" value="Unassembled WGS sequence"/>
</dbReference>
<dbReference type="InterPro" id="IPR051446">
    <property type="entry name" value="HTH_trans_reg/aminotransferase"/>
</dbReference>
<name>A0A2M9BDY0_9ACTN</name>
<dbReference type="AlphaFoldDB" id="A0A2M9BDY0"/>
<dbReference type="PANTHER" id="PTHR46577">
    <property type="entry name" value="HTH-TYPE TRANSCRIPTIONAL REGULATORY PROTEIN GABR"/>
    <property type="match status" value="1"/>
</dbReference>
<dbReference type="GO" id="GO:0003700">
    <property type="term" value="F:DNA-binding transcription factor activity"/>
    <property type="evidence" value="ECO:0007669"/>
    <property type="project" value="InterPro"/>
</dbReference>
<dbReference type="GO" id="GO:0003677">
    <property type="term" value="F:DNA binding"/>
    <property type="evidence" value="ECO:0007669"/>
    <property type="project" value="UniProtKB-KW"/>
</dbReference>
<feature type="domain" description="HTH gntR-type" evidence="6">
    <location>
        <begin position="24"/>
        <end position="92"/>
    </location>
</feature>
<accession>A0A2M9BDY0</accession>
<dbReference type="Gene3D" id="3.90.1150.10">
    <property type="entry name" value="Aspartate Aminotransferase, domain 1"/>
    <property type="match status" value="1"/>
</dbReference>
<dbReference type="PANTHER" id="PTHR46577:SF2">
    <property type="entry name" value="TRANSCRIPTIONAL REGULATORY PROTEIN"/>
    <property type="match status" value="1"/>
</dbReference>
<evidence type="ECO:0000256" key="5">
    <source>
        <dbReference type="ARBA" id="ARBA00023163"/>
    </source>
</evidence>
<dbReference type="InterPro" id="IPR036390">
    <property type="entry name" value="WH_DNA-bd_sf"/>
</dbReference>
<dbReference type="Gene3D" id="1.10.10.10">
    <property type="entry name" value="Winged helix-like DNA-binding domain superfamily/Winged helix DNA-binding domain"/>
    <property type="match status" value="1"/>
</dbReference>
<proteinExistence type="inferred from homology"/>
<dbReference type="Gene3D" id="3.40.640.10">
    <property type="entry name" value="Type I PLP-dependent aspartate aminotransferase-like (Major domain)"/>
    <property type="match status" value="1"/>
</dbReference>
<evidence type="ECO:0000256" key="1">
    <source>
        <dbReference type="ARBA" id="ARBA00005384"/>
    </source>
</evidence>
<comment type="similarity">
    <text evidence="1">In the C-terminal section; belongs to the class-I pyridoxal-phosphate-dependent aminotransferase family.</text>
</comment>
<evidence type="ECO:0000256" key="4">
    <source>
        <dbReference type="ARBA" id="ARBA00023125"/>
    </source>
</evidence>
<dbReference type="InterPro" id="IPR015424">
    <property type="entry name" value="PyrdxlP-dep_Trfase"/>
</dbReference>
<dbReference type="InterPro" id="IPR015422">
    <property type="entry name" value="PyrdxlP-dep_Trfase_small"/>
</dbReference>
<dbReference type="GO" id="GO:0030170">
    <property type="term" value="F:pyridoxal phosphate binding"/>
    <property type="evidence" value="ECO:0007669"/>
    <property type="project" value="InterPro"/>
</dbReference>
<evidence type="ECO:0000256" key="2">
    <source>
        <dbReference type="ARBA" id="ARBA00022898"/>
    </source>
</evidence>
<reference evidence="7 8" key="1">
    <citation type="submission" date="2017-11" db="EMBL/GenBank/DDBJ databases">
        <title>Genomic Encyclopedia of Archaeal and Bacterial Type Strains, Phase II (KMG-II): From Individual Species to Whole Genera.</title>
        <authorList>
            <person name="Goeker M."/>
        </authorList>
    </citation>
    <scope>NUCLEOTIDE SEQUENCE [LARGE SCALE GENOMIC DNA]</scope>
    <source>
        <strain evidence="7 8">DSM 27763</strain>
    </source>
</reference>
<dbReference type="InterPro" id="IPR000524">
    <property type="entry name" value="Tscrpt_reg_HTH_GntR"/>
</dbReference>
<evidence type="ECO:0000256" key="3">
    <source>
        <dbReference type="ARBA" id="ARBA00023015"/>
    </source>
</evidence>
<keyword evidence="5" id="KW-0804">Transcription</keyword>
<protein>
    <submittedName>
        <fullName evidence="7">DNA-binding transcriptional MocR family regulator</fullName>
    </submittedName>
</protein>
<dbReference type="Pfam" id="PF00392">
    <property type="entry name" value="GntR"/>
    <property type="match status" value="1"/>
</dbReference>
<keyword evidence="2" id="KW-0663">Pyridoxal phosphate</keyword>
<dbReference type="PROSITE" id="PS50949">
    <property type="entry name" value="HTH_GNTR"/>
    <property type="match status" value="1"/>
</dbReference>
<organism evidence="7 8">
    <name type="scientific">Mumia flava</name>
    <dbReference type="NCBI Taxonomy" id="1348852"/>
    <lineage>
        <taxon>Bacteria</taxon>
        <taxon>Bacillati</taxon>
        <taxon>Actinomycetota</taxon>
        <taxon>Actinomycetes</taxon>
        <taxon>Propionibacteriales</taxon>
        <taxon>Nocardioidaceae</taxon>
        <taxon>Mumia</taxon>
    </lineage>
</organism>
<dbReference type="SMART" id="SM00345">
    <property type="entry name" value="HTH_GNTR"/>
    <property type="match status" value="1"/>
</dbReference>
<gene>
    <name evidence="7" type="ORF">CLV56_0367</name>
</gene>
<dbReference type="Pfam" id="PF00155">
    <property type="entry name" value="Aminotran_1_2"/>
    <property type="match status" value="1"/>
</dbReference>
<dbReference type="SUPFAM" id="SSF53383">
    <property type="entry name" value="PLP-dependent transferases"/>
    <property type="match status" value="1"/>
</dbReference>
<evidence type="ECO:0000313" key="8">
    <source>
        <dbReference type="Proteomes" id="UP000230842"/>
    </source>
</evidence>
<comment type="caution">
    <text evidence="7">The sequence shown here is derived from an EMBL/GenBank/DDBJ whole genome shotgun (WGS) entry which is preliminary data.</text>
</comment>
<keyword evidence="8" id="KW-1185">Reference proteome</keyword>
<dbReference type="InterPro" id="IPR015421">
    <property type="entry name" value="PyrdxlP-dep_Trfase_major"/>
</dbReference>
<evidence type="ECO:0000259" key="6">
    <source>
        <dbReference type="PROSITE" id="PS50949"/>
    </source>
</evidence>
<dbReference type="InterPro" id="IPR036388">
    <property type="entry name" value="WH-like_DNA-bd_sf"/>
</dbReference>
<dbReference type="EMBL" id="PGEZ01000001">
    <property type="protein sequence ID" value="PJJ56163.1"/>
    <property type="molecule type" value="Genomic_DNA"/>
</dbReference>
<sequence length="444" mass="46952">MGGRDQRMRAGVAPAAALADGVPDPSARGIAEHVTRLIRTGTIGDGVRLPTVRATAAALHVGPTTVATAWAILHERRLIRSEGRNGTFVRDLSDAPASRAAHRVPIELDLTSDSYDVDLIPDPTAYLARAAAGHPLHLPDAPVVDPDLEALARAAWPFEPASMAVAWSYPDALTQIVDLVASPADRVLVEQACSPETMAVLSTARVRPVHVASDHHGMLPDALAGALSTRAVLAVVQPRMADPLGHALTHQRARELAAVFSRHDAFVVEEDGSAALAEDPSVSVGGHLPHRCILVRGYHRGLGPQARIALVGGPSTIVERIRERQAVTGSFPPSLAQRALRMMAQDPAIGELLGVARARYTHRRRSIVDALRLRGVRAVGGRGLALWVRVGDADATTRRLARAGVLAHSGTALASPDYGRRHVRLAVAGLRDQHDAVAGLLAAA</sequence>
<keyword evidence="3" id="KW-0805">Transcription regulation</keyword>
<keyword evidence="4 7" id="KW-0238">DNA-binding</keyword>
<dbReference type="SUPFAM" id="SSF46785">
    <property type="entry name" value="Winged helix' DNA-binding domain"/>
    <property type="match status" value="1"/>
</dbReference>
<evidence type="ECO:0000313" key="7">
    <source>
        <dbReference type="EMBL" id="PJJ56163.1"/>
    </source>
</evidence>